<protein>
    <submittedName>
        <fullName evidence="2">Uncharacterized protein</fullName>
    </submittedName>
</protein>
<evidence type="ECO:0000313" key="2">
    <source>
        <dbReference type="EMBL" id="PVH33130.1"/>
    </source>
</evidence>
<organism evidence="2">
    <name type="scientific">Panicum hallii</name>
    <dbReference type="NCBI Taxonomy" id="206008"/>
    <lineage>
        <taxon>Eukaryota</taxon>
        <taxon>Viridiplantae</taxon>
        <taxon>Streptophyta</taxon>
        <taxon>Embryophyta</taxon>
        <taxon>Tracheophyta</taxon>
        <taxon>Spermatophyta</taxon>
        <taxon>Magnoliopsida</taxon>
        <taxon>Liliopsida</taxon>
        <taxon>Poales</taxon>
        <taxon>Poaceae</taxon>
        <taxon>PACMAD clade</taxon>
        <taxon>Panicoideae</taxon>
        <taxon>Panicodae</taxon>
        <taxon>Paniceae</taxon>
        <taxon>Panicinae</taxon>
        <taxon>Panicum</taxon>
        <taxon>Panicum sect. Panicum</taxon>
    </lineage>
</organism>
<gene>
    <name evidence="2" type="ORF">PAHAL_9G575100</name>
</gene>
<evidence type="ECO:0000256" key="1">
    <source>
        <dbReference type="SAM" id="SignalP"/>
    </source>
</evidence>
<name>A0A2T8I645_9POAL</name>
<dbReference type="AlphaFoldDB" id="A0A2T8I645"/>
<proteinExistence type="predicted"/>
<reference evidence="2" key="1">
    <citation type="submission" date="2018-04" db="EMBL/GenBank/DDBJ databases">
        <title>WGS assembly of Panicum hallii.</title>
        <authorList>
            <person name="Lovell J."/>
            <person name="Jenkins J."/>
            <person name="Lowry D."/>
            <person name="Mamidi S."/>
            <person name="Sreedasyam A."/>
            <person name="Weng X."/>
            <person name="Barry K."/>
            <person name="Bonette J."/>
            <person name="Campitelli B."/>
            <person name="Daum C."/>
            <person name="Gordon S."/>
            <person name="Gould B."/>
            <person name="Lipzen A."/>
            <person name="Macqueen A."/>
            <person name="Palacio-Mejia J."/>
            <person name="Plott C."/>
            <person name="Shakirov E."/>
            <person name="Shu S."/>
            <person name="Yoshinaga Y."/>
            <person name="Zane M."/>
            <person name="Rokhsar D."/>
            <person name="Grimwood J."/>
            <person name="Schmutz J."/>
            <person name="Juenger T."/>
        </authorList>
    </citation>
    <scope>NUCLEOTIDE SEQUENCE [LARGE SCALE GENOMIC DNA]</scope>
    <source>
        <strain evidence="2">FIL2</strain>
    </source>
</reference>
<dbReference type="Gramene" id="PVH33130">
    <property type="protein sequence ID" value="PVH33130"/>
    <property type="gene ID" value="PAHAL_9G575100"/>
</dbReference>
<dbReference type="Proteomes" id="UP000243499">
    <property type="component" value="Chromosome 9"/>
</dbReference>
<feature type="chain" id="PRO_5015396322" evidence="1">
    <location>
        <begin position="27"/>
        <end position="105"/>
    </location>
</feature>
<sequence>MNLQVIEKFCSFLFMYICAGCAMASGSDDLHQCPQPDQILGVSFFMKSETEEMNFSEKFDVELNEPYLVFKLCGISYAEMMLSILLMDWKSSNVMGNNAARKMAD</sequence>
<keyword evidence="1" id="KW-0732">Signal</keyword>
<accession>A0A2T8I645</accession>
<dbReference type="EMBL" id="CM008054">
    <property type="protein sequence ID" value="PVH33130.1"/>
    <property type="molecule type" value="Genomic_DNA"/>
</dbReference>
<feature type="signal peptide" evidence="1">
    <location>
        <begin position="1"/>
        <end position="26"/>
    </location>
</feature>